<dbReference type="PROSITE" id="PS50879">
    <property type="entry name" value="RNASE_H_1"/>
    <property type="match status" value="1"/>
</dbReference>
<dbReference type="STRING" id="121845.A0A1S4ERY4"/>
<dbReference type="Pfam" id="PF00075">
    <property type="entry name" value="RNase_H"/>
    <property type="match status" value="1"/>
</dbReference>
<dbReference type="GeneID" id="108254458"/>
<dbReference type="KEGG" id="dci:108254458"/>
<evidence type="ECO:0000259" key="2">
    <source>
        <dbReference type="PROSITE" id="PS50879"/>
    </source>
</evidence>
<dbReference type="Proteomes" id="UP000079169">
    <property type="component" value="Unplaced"/>
</dbReference>
<feature type="domain" description="RNase H type-1" evidence="2">
    <location>
        <begin position="988"/>
        <end position="1121"/>
    </location>
</feature>
<dbReference type="Gene3D" id="3.60.10.10">
    <property type="entry name" value="Endonuclease/exonuclease/phosphatase"/>
    <property type="match status" value="1"/>
</dbReference>
<dbReference type="InterPro" id="IPR000477">
    <property type="entry name" value="RT_dom"/>
</dbReference>
<dbReference type="GO" id="GO:0003676">
    <property type="term" value="F:nucleic acid binding"/>
    <property type="evidence" value="ECO:0007669"/>
    <property type="project" value="InterPro"/>
</dbReference>
<dbReference type="CDD" id="cd09276">
    <property type="entry name" value="Rnase_HI_RT_non_LTR"/>
    <property type="match status" value="1"/>
</dbReference>
<sequence>MFLPPFKYPSPLLLFLSFMDCNIIQWNANGIISKSDELKLLIDKFKPIAICIQETLISPPTKIPIKNYKKFRYDLVSNNYPIGGVTILAHQSLHSEYLPLRTNLHAIAIILKSHFFSFPLTICNIYSPPSQSLCHLDMLNIVKQLPKPYLITGDFNAHNPMWGGNKLCPKGKEIEKFLNLSLTSTILNNGDPTHLSFAYKTYSSIDLSFVSNTISSKFNWQVHDDPCQSNHFPIIISLNKSDTILPQNQNYISDIWIYKRADWCSFQNNITFHNDIDLSNLTTLNIDSVLKQTCENILNAAQISIPKYTRSKRPVVWFCNEIKTLINKRKKALKLFRKYGNLEDFIEYKKYRALSRKTIKLKKKESWEKFVNSINVPINSHSMFQQIKRIQGKNIHKPITCLKNGSNIILSPHEIANELGHHFSTNISNLNSSPEFIHHKNLLENSPINYNDNESTEPYNSPFNINELHKAFLKTKSTAVGTDKVSYQMLNHLPNPALEFLLKIYNLIWTNHIYPNEWSKTIVIPIQKKDKDPHSTSSYRPICLINCICKIFEKMVNFRLTFILEKYKLLSPFQSGCRWNKSTIDNILHLENEVTHAFRLKRYTLAVILDIKSAYDSTWRRRILQKLNDWNIGSHLLRYIEFFLNNNTLQVNVNSKCLSSPFTVNNGIRQGSALSCALFNIALSDIPNSLPVNIKCNLYMDDLIIFYSQSNLSTLHNCIQHSLNNLNKWSLSSGFTFSPEKTVCMLFHRLSQSYHPPLFLGNTPLQYKESHKWLGMILDPKMNWTHHIEYLKAKMNQSINILKMLNNPNWGLSRSSLLRLYHIYCRPISDYGAIVYNSAKPNIKNKLNPIHNHVIRMITGAFRSSPLNSIHAESGIPNLEYRSAILINNYTSKIMSLPDHLMYPHISQALQIDPTLFGKKPKPIFVRANDLNIFRNININHTITKTFNLHSIEPWLITFCFDKLIIGKKENTSTTEIKSAFNSYAHNLTNFTPCFVDGSKSSNNTGCAFKIGIVEKSFKLNPLTSILSAELIAIIECLKYIISIHYSDSSFHHKYVIYSDSLSSLKHLHSIFLQKPIIAHIHNLLETCSSKNIDIKFCWIPSHKGIQGNDRVDILAKESITADILPTINSHDIKTHYKKSLHNTWNNKWKNLPSPNKLREIKDNVFQWDSSNL</sequence>
<dbReference type="InterPro" id="IPR005135">
    <property type="entry name" value="Endo/exonuclease/phosphatase"/>
</dbReference>
<dbReference type="CDD" id="cd01650">
    <property type="entry name" value="RT_nLTR_like"/>
    <property type="match status" value="1"/>
</dbReference>
<dbReference type="GO" id="GO:0042575">
    <property type="term" value="C:DNA polymerase complex"/>
    <property type="evidence" value="ECO:0007669"/>
    <property type="project" value="UniProtKB-ARBA"/>
</dbReference>
<evidence type="ECO:0000313" key="4">
    <source>
        <dbReference type="RefSeq" id="XP_017304933.1"/>
    </source>
</evidence>
<dbReference type="Pfam" id="PF00078">
    <property type="entry name" value="RVT_1"/>
    <property type="match status" value="1"/>
</dbReference>
<dbReference type="PANTHER" id="PTHR36688:SF2">
    <property type="entry name" value="ENDONUCLEASE_EXONUCLEASE_PHOSPHATASE DOMAIN-CONTAINING PROTEIN"/>
    <property type="match status" value="1"/>
</dbReference>
<dbReference type="InterPro" id="IPR043502">
    <property type="entry name" value="DNA/RNA_pol_sf"/>
</dbReference>
<dbReference type="Gene3D" id="3.30.420.10">
    <property type="entry name" value="Ribonuclease H-like superfamily/Ribonuclease H"/>
    <property type="match status" value="1"/>
</dbReference>
<dbReference type="OMA" id="HRAQNTI"/>
<dbReference type="SUPFAM" id="SSF56219">
    <property type="entry name" value="DNase I-like"/>
    <property type="match status" value="1"/>
</dbReference>
<dbReference type="InterPro" id="IPR002156">
    <property type="entry name" value="RNaseH_domain"/>
</dbReference>
<dbReference type="PANTHER" id="PTHR36688">
    <property type="entry name" value="ENDO/EXONUCLEASE/PHOSPHATASE DOMAIN-CONTAINING PROTEIN"/>
    <property type="match status" value="1"/>
</dbReference>
<name>A0A1S4ERY4_DIACI</name>
<dbReference type="InterPro" id="IPR036691">
    <property type="entry name" value="Endo/exonu/phosph_ase_sf"/>
</dbReference>
<dbReference type="PROSITE" id="PS50878">
    <property type="entry name" value="RT_POL"/>
    <property type="match status" value="1"/>
</dbReference>
<organism evidence="3 4">
    <name type="scientific">Diaphorina citri</name>
    <name type="common">Asian citrus psyllid</name>
    <dbReference type="NCBI Taxonomy" id="121845"/>
    <lineage>
        <taxon>Eukaryota</taxon>
        <taxon>Metazoa</taxon>
        <taxon>Ecdysozoa</taxon>
        <taxon>Arthropoda</taxon>
        <taxon>Hexapoda</taxon>
        <taxon>Insecta</taxon>
        <taxon>Pterygota</taxon>
        <taxon>Neoptera</taxon>
        <taxon>Paraneoptera</taxon>
        <taxon>Hemiptera</taxon>
        <taxon>Sternorrhyncha</taxon>
        <taxon>Psylloidea</taxon>
        <taxon>Psyllidae</taxon>
        <taxon>Diaphorininae</taxon>
        <taxon>Diaphorina</taxon>
    </lineage>
</organism>
<dbReference type="Pfam" id="PF14529">
    <property type="entry name" value="Exo_endo_phos_2"/>
    <property type="match status" value="1"/>
</dbReference>
<dbReference type="InterPro" id="IPR052560">
    <property type="entry name" value="RdDP_mobile_element"/>
</dbReference>
<proteinExistence type="predicted"/>
<dbReference type="AlphaFoldDB" id="A0A1S4ERY4"/>
<dbReference type="GO" id="GO:0004523">
    <property type="term" value="F:RNA-DNA hybrid ribonuclease activity"/>
    <property type="evidence" value="ECO:0007669"/>
    <property type="project" value="InterPro"/>
</dbReference>
<dbReference type="RefSeq" id="XP_017304933.1">
    <property type="nucleotide sequence ID" value="XM_017449444.2"/>
</dbReference>
<gene>
    <name evidence="4" type="primary">LOC108254458</name>
</gene>
<evidence type="ECO:0000313" key="3">
    <source>
        <dbReference type="Proteomes" id="UP000079169"/>
    </source>
</evidence>
<feature type="domain" description="Reverse transcriptase" evidence="1">
    <location>
        <begin position="507"/>
        <end position="778"/>
    </location>
</feature>
<dbReference type="PaxDb" id="121845-A0A1S4ERY4"/>
<dbReference type="GO" id="GO:0071897">
    <property type="term" value="P:DNA biosynthetic process"/>
    <property type="evidence" value="ECO:0007669"/>
    <property type="project" value="UniProtKB-ARBA"/>
</dbReference>
<keyword evidence="3" id="KW-1185">Reference proteome</keyword>
<protein>
    <submittedName>
        <fullName evidence="4">Uncharacterized protein LOC108254458</fullName>
    </submittedName>
</protein>
<accession>A0A1S4ERY4</accession>
<dbReference type="SUPFAM" id="SSF56672">
    <property type="entry name" value="DNA/RNA polymerases"/>
    <property type="match status" value="1"/>
</dbReference>
<evidence type="ECO:0000259" key="1">
    <source>
        <dbReference type="PROSITE" id="PS50878"/>
    </source>
</evidence>
<reference evidence="4" key="1">
    <citation type="submission" date="2025-08" db="UniProtKB">
        <authorList>
            <consortium name="RefSeq"/>
        </authorList>
    </citation>
    <scope>IDENTIFICATION</scope>
</reference>
<dbReference type="InterPro" id="IPR036397">
    <property type="entry name" value="RNaseH_sf"/>
</dbReference>
<dbReference type="InterPro" id="IPR012337">
    <property type="entry name" value="RNaseH-like_sf"/>
</dbReference>
<dbReference type="SUPFAM" id="SSF53098">
    <property type="entry name" value="Ribonuclease H-like"/>
    <property type="match status" value="1"/>
</dbReference>